<feature type="region of interest" description="Disordered" evidence="1">
    <location>
        <begin position="1"/>
        <end position="36"/>
    </location>
</feature>
<dbReference type="Proteomes" id="UP000321746">
    <property type="component" value="Unassembled WGS sequence"/>
</dbReference>
<evidence type="ECO:0000313" key="2">
    <source>
        <dbReference type="EMBL" id="GEN64193.1"/>
    </source>
</evidence>
<organism evidence="2 3">
    <name type="scientific">Acetobacter oeni</name>
    <dbReference type="NCBI Taxonomy" id="304077"/>
    <lineage>
        <taxon>Bacteria</taxon>
        <taxon>Pseudomonadati</taxon>
        <taxon>Pseudomonadota</taxon>
        <taxon>Alphaproteobacteria</taxon>
        <taxon>Acetobacterales</taxon>
        <taxon>Acetobacteraceae</taxon>
        <taxon>Acetobacter</taxon>
    </lineage>
</organism>
<reference evidence="2 3" key="1">
    <citation type="submission" date="2019-07" db="EMBL/GenBank/DDBJ databases">
        <title>Whole genome shotgun sequence of Acetobacter oeni NBRC 105207.</title>
        <authorList>
            <person name="Hosoyama A."/>
            <person name="Uohara A."/>
            <person name="Ohji S."/>
            <person name="Ichikawa N."/>
        </authorList>
    </citation>
    <scope>NUCLEOTIDE SEQUENCE [LARGE SCALE GENOMIC DNA]</scope>
    <source>
        <strain evidence="2 3">NBRC 105207</strain>
    </source>
</reference>
<sequence length="99" mass="10830">MRRQKTSEICSGGGEENDAGEAGDHQDGGGEGLAPVEAPVQGAVGVRLAGEGSVVKVDVEMRPVDMRDLDVWKVKMWEMEVRDMNMSLLYPGLRRIFLL</sequence>
<protein>
    <submittedName>
        <fullName evidence="2">Uncharacterized protein</fullName>
    </submittedName>
</protein>
<gene>
    <name evidence="2" type="ORF">AOE01nite_24170</name>
</gene>
<comment type="caution">
    <text evidence="2">The sequence shown here is derived from an EMBL/GenBank/DDBJ whole genome shotgun (WGS) entry which is preliminary data.</text>
</comment>
<keyword evidence="3" id="KW-1185">Reference proteome</keyword>
<dbReference type="AlphaFoldDB" id="A0A511XMM2"/>
<evidence type="ECO:0000313" key="3">
    <source>
        <dbReference type="Proteomes" id="UP000321746"/>
    </source>
</evidence>
<name>A0A511XMM2_9PROT</name>
<dbReference type="EMBL" id="BJYG01000036">
    <property type="protein sequence ID" value="GEN64193.1"/>
    <property type="molecule type" value="Genomic_DNA"/>
</dbReference>
<evidence type="ECO:0000256" key="1">
    <source>
        <dbReference type="SAM" id="MobiDB-lite"/>
    </source>
</evidence>
<accession>A0A511XMM2</accession>
<proteinExistence type="predicted"/>